<dbReference type="InterPro" id="IPR001242">
    <property type="entry name" value="Condensation_dom"/>
</dbReference>
<proteinExistence type="predicted"/>
<dbReference type="EMBL" id="CP073720">
    <property type="protein sequence ID" value="UWP85247.1"/>
    <property type="molecule type" value="Genomic_DNA"/>
</dbReference>
<evidence type="ECO:0000313" key="2">
    <source>
        <dbReference type="EMBL" id="UWP85247.1"/>
    </source>
</evidence>
<dbReference type="Proteomes" id="UP001059617">
    <property type="component" value="Chromosome"/>
</dbReference>
<gene>
    <name evidence="2" type="ORF">Dfulv_13850</name>
</gene>
<keyword evidence="3" id="KW-1185">Reference proteome</keyword>
<evidence type="ECO:0000259" key="1">
    <source>
        <dbReference type="Pfam" id="PF00668"/>
    </source>
</evidence>
<feature type="domain" description="Condensation" evidence="1">
    <location>
        <begin position="26"/>
        <end position="428"/>
    </location>
</feature>
<name>A0ABY5W5T5_9ACTN</name>
<accession>A0ABY5W5T5</accession>
<dbReference type="Pfam" id="PF00668">
    <property type="entry name" value="Condensation"/>
    <property type="match status" value="1"/>
</dbReference>
<organism evidence="2 3">
    <name type="scientific">Dactylosporangium fulvum</name>
    <dbReference type="NCBI Taxonomy" id="53359"/>
    <lineage>
        <taxon>Bacteria</taxon>
        <taxon>Bacillati</taxon>
        <taxon>Actinomycetota</taxon>
        <taxon>Actinomycetes</taxon>
        <taxon>Micromonosporales</taxon>
        <taxon>Micromonosporaceae</taxon>
        <taxon>Dactylosporangium</taxon>
    </lineage>
</organism>
<dbReference type="InterPro" id="IPR023213">
    <property type="entry name" value="CAT-like_dom_sf"/>
</dbReference>
<reference evidence="2" key="1">
    <citation type="submission" date="2021-04" db="EMBL/GenBank/DDBJ databases">
        <authorList>
            <person name="Hartkoorn R.C."/>
            <person name="Beaudoing E."/>
            <person name="Hot D."/>
        </authorList>
    </citation>
    <scope>NUCLEOTIDE SEQUENCE</scope>
    <source>
        <strain evidence="2">NRRL B-16292</strain>
    </source>
</reference>
<dbReference type="RefSeq" id="WP_259863333.1">
    <property type="nucleotide sequence ID" value="NZ_BAAAST010000006.1"/>
</dbReference>
<dbReference type="Gene3D" id="3.30.559.10">
    <property type="entry name" value="Chloramphenicol acetyltransferase-like domain"/>
    <property type="match status" value="1"/>
</dbReference>
<dbReference type="Gene3D" id="3.30.559.30">
    <property type="entry name" value="Nonribosomal peptide synthetase, condensation domain"/>
    <property type="match status" value="1"/>
</dbReference>
<dbReference type="SUPFAM" id="SSF52777">
    <property type="entry name" value="CoA-dependent acyltransferases"/>
    <property type="match status" value="2"/>
</dbReference>
<dbReference type="PANTHER" id="PTHR45527:SF1">
    <property type="entry name" value="FATTY ACID SYNTHASE"/>
    <property type="match status" value="1"/>
</dbReference>
<evidence type="ECO:0000313" key="3">
    <source>
        <dbReference type="Proteomes" id="UP001059617"/>
    </source>
</evidence>
<sequence length="434" mass="47031">MSTGTFAATPTVTAPVSYCQESFLVADESAVNVPSVVALPGPVPVERVRQLLDELVARHGALRTELTRGAGPGSPPGQRVAGTGRLDLVYEQHDGSVRELLPRWLLAGSERPFRLLDGPLARAELHAAGGRHVLVLWLHHTISDLSTSQVLADEAARLWRGERLPRPVTHMADFARQERAARPTAAQWRYWEQALTGADDTFGLPYPAAGHLMDRPALPVLPAGVVTALQRLAATVRTTMTAVLAAATVAAHLETARAERVVIGLTVGNRDQPHLRSVVGCLADQLPLVVDITGRPTFRGLVGRVREALLDAYEHRLPLGRLVELLDRRQAPVFAVNLNFLPPPARPAAPAAADDDLTLPYGIAKSRPDAWWLGDATLAYRPRIDHGRLAGEVEGDGHLHGSAQVRRWAERFSGLLERAAREPDRDVAALMADL</sequence>
<reference evidence="2" key="2">
    <citation type="submission" date="2022-09" db="EMBL/GenBank/DDBJ databases">
        <title>Biosynthetic gene clusters of Dactylosporangioum fulvum.</title>
        <authorList>
            <person name="Caradec T."/>
        </authorList>
    </citation>
    <scope>NUCLEOTIDE SEQUENCE</scope>
    <source>
        <strain evidence="2">NRRL B-16292</strain>
    </source>
</reference>
<dbReference type="PANTHER" id="PTHR45527">
    <property type="entry name" value="NONRIBOSOMAL PEPTIDE SYNTHETASE"/>
    <property type="match status" value="1"/>
</dbReference>
<protein>
    <submittedName>
        <fullName evidence="2">Condensation domain-containing protein</fullName>
    </submittedName>
</protein>